<sequence>MQKINPIDNWHKSIKEPNLSLLYEALDDEFLFYSPVVFRPKEKYMGFIYLIAASRTFLTADNFTYSREIIGENDAMLEFSCEINGIQINGVDTFKWNEEGKFIEMKVLLRPQKSLDLIQQEMEKHLLNPEIWR</sequence>
<accession>A0A368BLA4</accession>
<dbReference type="Gene3D" id="3.10.450.50">
    <property type="match status" value="1"/>
</dbReference>
<protein>
    <submittedName>
        <fullName evidence="1">Nuclear transport factor 2 family protein</fullName>
    </submittedName>
</protein>
<dbReference type="EMBL" id="QOPD01000005">
    <property type="protein sequence ID" value="RCL38098.1"/>
    <property type="molecule type" value="Genomic_DNA"/>
</dbReference>
<name>A0A368BLA4_9GAMM</name>
<comment type="caution">
    <text evidence="1">The sequence shown here is derived from an EMBL/GenBank/DDBJ whole genome shotgun (WGS) entry which is preliminary data.</text>
</comment>
<proteinExistence type="predicted"/>
<dbReference type="Proteomes" id="UP000252147">
    <property type="component" value="Unassembled WGS sequence"/>
</dbReference>
<evidence type="ECO:0000313" key="1">
    <source>
        <dbReference type="EMBL" id="RCL38098.1"/>
    </source>
</evidence>
<organism evidence="1 2">
    <name type="scientific">SAR86 cluster bacterium</name>
    <dbReference type="NCBI Taxonomy" id="2030880"/>
    <lineage>
        <taxon>Bacteria</taxon>
        <taxon>Pseudomonadati</taxon>
        <taxon>Pseudomonadota</taxon>
        <taxon>Gammaproteobacteria</taxon>
        <taxon>SAR86 cluster</taxon>
    </lineage>
</organism>
<dbReference type="InterPro" id="IPR032710">
    <property type="entry name" value="NTF2-like_dom_sf"/>
</dbReference>
<reference evidence="1 2" key="1">
    <citation type="journal article" date="2018" name="Microbiome">
        <title>Fine metagenomic profile of the Mediterranean stratified and mixed water columns revealed by assembly and recruitment.</title>
        <authorList>
            <person name="Haro-Moreno J.M."/>
            <person name="Lopez-Perez M."/>
            <person name="De La Torre J.R."/>
            <person name="Picazo A."/>
            <person name="Camacho A."/>
            <person name="Rodriguez-Valera F."/>
        </authorList>
    </citation>
    <scope>NUCLEOTIDE SEQUENCE [LARGE SCALE GENOMIC DNA]</scope>
    <source>
        <strain evidence="1">MED-G83</strain>
    </source>
</reference>
<dbReference type="SUPFAM" id="SSF54427">
    <property type="entry name" value="NTF2-like"/>
    <property type="match status" value="1"/>
</dbReference>
<dbReference type="AlphaFoldDB" id="A0A368BLA4"/>
<evidence type="ECO:0000313" key="2">
    <source>
        <dbReference type="Proteomes" id="UP000252147"/>
    </source>
</evidence>
<gene>
    <name evidence="1" type="ORF">DBW97_03440</name>
</gene>